<gene>
    <name evidence="1" type="ORF">KI387_003912</name>
</gene>
<name>A0AA38LQ67_TAXCH</name>
<protein>
    <submittedName>
        <fullName evidence="1">Uncharacterized protein</fullName>
    </submittedName>
</protein>
<reference evidence="1 2" key="1">
    <citation type="journal article" date="2021" name="Nat. Plants">
        <title>The Taxus genome provides insights into paclitaxel biosynthesis.</title>
        <authorList>
            <person name="Xiong X."/>
            <person name="Gou J."/>
            <person name="Liao Q."/>
            <person name="Li Y."/>
            <person name="Zhou Q."/>
            <person name="Bi G."/>
            <person name="Li C."/>
            <person name="Du R."/>
            <person name="Wang X."/>
            <person name="Sun T."/>
            <person name="Guo L."/>
            <person name="Liang H."/>
            <person name="Lu P."/>
            <person name="Wu Y."/>
            <person name="Zhang Z."/>
            <person name="Ro D.K."/>
            <person name="Shang Y."/>
            <person name="Huang S."/>
            <person name="Yan J."/>
        </authorList>
    </citation>
    <scope>NUCLEOTIDE SEQUENCE [LARGE SCALE GENOMIC DNA]</scope>
    <source>
        <strain evidence="1">Ta-2019</strain>
    </source>
</reference>
<feature type="non-terminal residue" evidence="1">
    <location>
        <position position="60"/>
    </location>
</feature>
<dbReference type="Proteomes" id="UP000824469">
    <property type="component" value="Unassembled WGS sequence"/>
</dbReference>
<comment type="caution">
    <text evidence="1">The sequence shown here is derived from an EMBL/GenBank/DDBJ whole genome shotgun (WGS) entry which is preliminary data.</text>
</comment>
<dbReference type="EMBL" id="JAHRHJ020000001">
    <property type="protein sequence ID" value="KAH9331804.1"/>
    <property type="molecule type" value="Genomic_DNA"/>
</dbReference>
<organism evidence="1 2">
    <name type="scientific">Taxus chinensis</name>
    <name type="common">Chinese yew</name>
    <name type="synonym">Taxus wallichiana var. chinensis</name>
    <dbReference type="NCBI Taxonomy" id="29808"/>
    <lineage>
        <taxon>Eukaryota</taxon>
        <taxon>Viridiplantae</taxon>
        <taxon>Streptophyta</taxon>
        <taxon>Embryophyta</taxon>
        <taxon>Tracheophyta</taxon>
        <taxon>Spermatophyta</taxon>
        <taxon>Pinopsida</taxon>
        <taxon>Pinidae</taxon>
        <taxon>Conifers II</taxon>
        <taxon>Cupressales</taxon>
        <taxon>Taxaceae</taxon>
        <taxon>Taxus</taxon>
    </lineage>
</organism>
<evidence type="ECO:0000313" key="2">
    <source>
        <dbReference type="Proteomes" id="UP000824469"/>
    </source>
</evidence>
<evidence type="ECO:0000313" key="1">
    <source>
        <dbReference type="EMBL" id="KAH9331804.1"/>
    </source>
</evidence>
<proteinExistence type="predicted"/>
<dbReference type="AlphaFoldDB" id="A0AA38LQ67"/>
<accession>A0AA38LQ67</accession>
<sequence>MWVVGMDVSMRDGDEEFAGCGVADGPTRVVVVVVIGDVGVEEEEVEVVVAEVEATSGAVI</sequence>
<keyword evidence="2" id="KW-1185">Reference proteome</keyword>